<dbReference type="EMBL" id="QWEF01000001">
    <property type="protein sequence ID" value="TRZ59017.1"/>
    <property type="molecule type" value="Genomic_DNA"/>
</dbReference>
<keyword evidence="3" id="KW-1185">Reference proteome</keyword>
<feature type="transmembrane region" description="Helical" evidence="1">
    <location>
        <begin position="164"/>
        <end position="182"/>
    </location>
</feature>
<feature type="transmembrane region" description="Helical" evidence="1">
    <location>
        <begin position="100"/>
        <end position="117"/>
    </location>
</feature>
<reference evidence="2 3" key="1">
    <citation type="journal article" date="2019" name="Biocontrol Sci. Technol.">
        <title>Pseudomonas putida strain B2017 produced as technical grade active ingredient controls fungal and bacterial crop diseases.</title>
        <authorList>
            <person name="Oliver C."/>
            <person name="Hernandez I."/>
            <person name="Caminal M."/>
            <person name="Lara J.M."/>
            <person name="Fernandez C."/>
        </authorList>
    </citation>
    <scope>NUCLEOTIDE SEQUENCE [LARGE SCALE GENOMIC DNA]</scope>
    <source>
        <strain evidence="2 3">B2017</strain>
    </source>
</reference>
<sequence>MTSDIARSAAERHTGQDLIKWIALVTMVLDHMRLAWPASSDLFVLGRLSFPLFCLAVAINVSRNQPGELFTRSNGRYLASLVVFAALSEVPYRLVSTSGTFNVLVTLALGLLVAWGVQHRTLESLVLAGGAILAGYLLSEPLMYGFYGVFVPAALVLAIKRPELFALLPVALCVVVNSRTGLFEQAAQLEPFAILALLTAALAPLLGLALFWARLPFKVSPVTPWSYWFYPGHLVALLGIRNLL</sequence>
<gene>
    <name evidence="2" type="ORF">DZA28_03265</name>
</gene>
<name>A0ABY3D081_9PSED</name>
<evidence type="ECO:0000313" key="2">
    <source>
        <dbReference type="EMBL" id="TRZ59017.1"/>
    </source>
</evidence>
<keyword evidence="1" id="KW-0472">Membrane</keyword>
<dbReference type="RefSeq" id="WP_143999508.1">
    <property type="nucleotide sequence ID" value="NZ_QWEF01000001.1"/>
</dbReference>
<comment type="caution">
    <text evidence="2">The sequence shown here is derived from an EMBL/GenBank/DDBJ whole genome shotgun (WGS) entry which is preliminary data.</text>
</comment>
<accession>A0ABY3D081</accession>
<keyword evidence="1" id="KW-1133">Transmembrane helix</keyword>
<evidence type="ECO:0000313" key="3">
    <source>
        <dbReference type="Proteomes" id="UP001165882"/>
    </source>
</evidence>
<dbReference type="Proteomes" id="UP001165882">
    <property type="component" value="Unassembled WGS sequence"/>
</dbReference>
<feature type="transmembrane region" description="Helical" evidence="1">
    <location>
        <begin position="194"/>
        <end position="213"/>
    </location>
</feature>
<proteinExistence type="predicted"/>
<evidence type="ECO:0000256" key="1">
    <source>
        <dbReference type="SAM" id="Phobius"/>
    </source>
</evidence>
<dbReference type="InterPro" id="IPR008875">
    <property type="entry name" value="TraX"/>
</dbReference>
<dbReference type="Pfam" id="PF05857">
    <property type="entry name" value="TraX"/>
    <property type="match status" value="1"/>
</dbReference>
<organism evidence="2 3">
    <name type="scientific">Pseudomonas alloputida</name>
    <dbReference type="NCBI Taxonomy" id="1940621"/>
    <lineage>
        <taxon>Bacteria</taxon>
        <taxon>Pseudomonadati</taxon>
        <taxon>Pseudomonadota</taxon>
        <taxon>Gammaproteobacteria</taxon>
        <taxon>Pseudomonadales</taxon>
        <taxon>Pseudomonadaceae</taxon>
        <taxon>Pseudomonas</taxon>
    </lineage>
</organism>
<protein>
    <submittedName>
        <fullName evidence="2">TraX family protein</fullName>
    </submittedName>
</protein>
<keyword evidence="1" id="KW-0812">Transmembrane</keyword>